<dbReference type="InterPro" id="IPR053233">
    <property type="entry name" value="ABRA-related"/>
</dbReference>
<organism evidence="3 4">
    <name type="scientific">Panagrellus redivivus</name>
    <name type="common">Microworm</name>
    <dbReference type="NCBI Taxonomy" id="6233"/>
    <lineage>
        <taxon>Eukaryota</taxon>
        <taxon>Metazoa</taxon>
        <taxon>Ecdysozoa</taxon>
        <taxon>Nematoda</taxon>
        <taxon>Chromadorea</taxon>
        <taxon>Rhabditida</taxon>
        <taxon>Tylenchina</taxon>
        <taxon>Panagrolaimomorpha</taxon>
        <taxon>Panagrolaimoidea</taxon>
        <taxon>Panagrolaimidae</taxon>
        <taxon>Panagrellus</taxon>
    </lineage>
</organism>
<dbReference type="PANTHER" id="PTHR21715">
    <property type="entry name" value="RH04127P"/>
    <property type="match status" value="1"/>
</dbReference>
<dbReference type="InterPro" id="IPR001202">
    <property type="entry name" value="WW_dom"/>
</dbReference>
<dbReference type="SUPFAM" id="SSF51045">
    <property type="entry name" value="WW domain"/>
    <property type="match status" value="1"/>
</dbReference>
<dbReference type="PANTHER" id="PTHR21715:SF0">
    <property type="entry name" value="RH04127P"/>
    <property type="match status" value="1"/>
</dbReference>
<keyword evidence="3" id="KW-1185">Reference proteome</keyword>
<name>A0A7E4ZV32_PANRE</name>
<evidence type="ECO:0000259" key="2">
    <source>
        <dbReference type="PROSITE" id="PS50020"/>
    </source>
</evidence>
<reference evidence="3" key="1">
    <citation type="journal article" date="2013" name="Genetics">
        <title>The draft genome and transcriptome of Panagrellus redivivus are shaped by the harsh demands of a free-living lifestyle.</title>
        <authorList>
            <person name="Srinivasan J."/>
            <person name="Dillman A.R."/>
            <person name="Macchietto M.G."/>
            <person name="Heikkinen L."/>
            <person name="Lakso M."/>
            <person name="Fracchia K.M."/>
            <person name="Antoshechkin I."/>
            <person name="Mortazavi A."/>
            <person name="Wong G."/>
            <person name="Sternberg P.W."/>
        </authorList>
    </citation>
    <scope>NUCLEOTIDE SEQUENCE [LARGE SCALE GENOMIC DNA]</scope>
    <source>
        <strain evidence="3">MT8872</strain>
    </source>
</reference>
<accession>A0A7E4ZV32</accession>
<evidence type="ECO:0000313" key="4">
    <source>
        <dbReference type="WBParaSite" id="Pan_g19005.t1"/>
    </source>
</evidence>
<feature type="region of interest" description="Disordered" evidence="1">
    <location>
        <begin position="192"/>
        <end position="217"/>
    </location>
</feature>
<dbReference type="Gene3D" id="3.30.1470.10">
    <property type="entry name" value="Photosystem I PsaD, reaction center subunit II"/>
    <property type="match status" value="1"/>
</dbReference>
<dbReference type="AlphaFoldDB" id="A0A7E4ZV32"/>
<dbReference type="Proteomes" id="UP000492821">
    <property type="component" value="Unassembled WGS sequence"/>
</dbReference>
<proteinExistence type="predicted"/>
<dbReference type="InterPro" id="IPR036020">
    <property type="entry name" value="WW_dom_sf"/>
</dbReference>
<dbReference type="PROSITE" id="PS50020">
    <property type="entry name" value="WW_DOMAIN_2"/>
    <property type="match status" value="1"/>
</dbReference>
<protein>
    <submittedName>
        <fullName evidence="4">WW domain-containing protein</fullName>
    </submittedName>
</protein>
<dbReference type="WBParaSite" id="Pan_g19005.t1">
    <property type="protein sequence ID" value="Pan_g19005.t1"/>
    <property type="gene ID" value="Pan_g19005"/>
</dbReference>
<feature type="domain" description="WW" evidence="2">
    <location>
        <begin position="152"/>
        <end position="185"/>
    </location>
</feature>
<sequence length="365" mass="40649">MLKAHFFPNACAIQKRQTATLMTALMPTAASYGLLHGLWHGAVVQGLSFRKDMFLITLSKWSKMYAQLKRAAATPPIPEVSPVAVAKVEKLIKADELETKPLDALRSEKVETEVASSLHVTDNDIRDYALSIGINPDAEPELMKIAEQGFTQPLDPAWRAVPTDIGDCYFVNRFTGQASWEHPMDEHYRELVRKHRSKNSNPNPSTETPLSPASDDHAVLSDAFSSDNELSSDSVTFGSPEAYKSVSPSGDKKVTFRDDLVEIREFDPFHGLQSPYRSDLFNRAANPRNSRPATPGFVPTEPCYRLVQMQRRSELVIQRNWRELCKALTESYSKSLQIGSAADVSHYLTSDANFEQLTSGGTTLN</sequence>
<evidence type="ECO:0000256" key="1">
    <source>
        <dbReference type="SAM" id="MobiDB-lite"/>
    </source>
</evidence>
<feature type="compositionally biased region" description="Polar residues" evidence="1">
    <location>
        <begin position="199"/>
        <end position="211"/>
    </location>
</feature>
<evidence type="ECO:0000313" key="3">
    <source>
        <dbReference type="Proteomes" id="UP000492821"/>
    </source>
</evidence>
<reference evidence="4" key="2">
    <citation type="submission" date="2020-10" db="UniProtKB">
        <authorList>
            <consortium name="WormBaseParasite"/>
        </authorList>
    </citation>
    <scope>IDENTIFICATION</scope>
</reference>